<comment type="caution">
    <text evidence="1">The sequence shown here is derived from an EMBL/GenBank/DDBJ whole genome shotgun (WGS) entry which is preliminary data.</text>
</comment>
<dbReference type="OrthoDB" id="6435661at2759"/>
<keyword evidence="2" id="KW-1185">Reference proteome</keyword>
<dbReference type="Proteomes" id="UP000887116">
    <property type="component" value="Unassembled WGS sequence"/>
</dbReference>
<proteinExistence type="predicted"/>
<dbReference type="AlphaFoldDB" id="A0A8X6H789"/>
<organism evidence="1 2">
    <name type="scientific">Trichonephila clavata</name>
    <name type="common">Joro spider</name>
    <name type="synonym">Nephila clavata</name>
    <dbReference type="NCBI Taxonomy" id="2740835"/>
    <lineage>
        <taxon>Eukaryota</taxon>
        <taxon>Metazoa</taxon>
        <taxon>Ecdysozoa</taxon>
        <taxon>Arthropoda</taxon>
        <taxon>Chelicerata</taxon>
        <taxon>Arachnida</taxon>
        <taxon>Araneae</taxon>
        <taxon>Araneomorphae</taxon>
        <taxon>Entelegynae</taxon>
        <taxon>Araneoidea</taxon>
        <taxon>Nephilidae</taxon>
        <taxon>Trichonephila</taxon>
    </lineage>
</organism>
<evidence type="ECO:0000313" key="1">
    <source>
        <dbReference type="EMBL" id="GFQ68417.1"/>
    </source>
</evidence>
<evidence type="ECO:0000313" key="2">
    <source>
        <dbReference type="Proteomes" id="UP000887116"/>
    </source>
</evidence>
<protein>
    <submittedName>
        <fullName evidence="1">DUF1758 domain-containing protein</fullName>
    </submittedName>
</protein>
<sequence length="102" mass="11788">MSSIADVSDFCTITKRSVLSATDRIFDPLGLISLVVTKAKLVMPELWRLKLDWNDSLPIYLETLWKRFVKSLAAINNLNFPRYILLDDELRIELHRYCGSSL</sequence>
<accession>A0A8X6H789</accession>
<dbReference type="PANTHER" id="PTHR22955:SF77">
    <property type="entry name" value="ASPARTIC PUTATIVE DOMAIN-CONTAINING PROTEIN-RELATED"/>
    <property type="match status" value="1"/>
</dbReference>
<name>A0A8X6H789_TRICU</name>
<reference evidence="1" key="1">
    <citation type="submission" date="2020-07" db="EMBL/GenBank/DDBJ databases">
        <title>Multicomponent nature underlies the extraordinary mechanical properties of spider dragline silk.</title>
        <authorList>
            <person name="Kono N."/>
            <person name="Nakamura H."/>
            <person name="Mori M."/>
            <person name="Yoshida Y."/>
            <person name="Ohtoshi R."/>
            <person name="Malay A.D."/>
            <person name="Moran D.A.P."/>
            <person name="Tomita M."/>
            <person name="Numata K."/>
            <person name="Arakawa K."/>
        </authorList>
    </citation>
    <scope>NUCLEOTIDE SEQUENCE</scope>
</reference>
<dbReference type="PANTHER" id="PTHR22955">
    <property type="entry name" value="RETROTRANSPOSON"/>
    <property type="match status" value="1"/>
</dbReference>
<dbReference type="Pfam" id="PF05380">
    <property type="entry name" value="Peptidase_A17"/>
    <property type="match status" value="1"/>
</dbReference>
<dbReference type="EMBL" id="BMAO01020573">
    <property type="protein sequence ID" value="GFQ68417.1"/>
    <property type="molecule type" value="Genomic_DNA"/>
</dbReference>
<gene>
    <name evidence="1" type="primary">AVEN_226259_1</name>
    <name evidence="1" type="ORF">TNCT_465901</name>
</gene>
<dbReference type="InterPro" id="IPR008042">
    <property type="entry name" value="Retrotrans_Pao"/>
</dbReference>